<dbReference type="Proteomes" id="UP000232688">
    <property type="component" value="Unassembled WGS sequence"/>
</dbReference>
<dbReference type="EMBL" id="CAGKOT010000043">
    <property type="protein sequence ID" value="CAB5380661.1"/>
    <property type="molecule type" value="Genomic_DNA"/>
</dbReference>
<comment type="caution">
    <text evidence="5">The sequence shown here is derived from an EMBL/GenBank/DDBJ whole genome shotgun (WGS) entry which is preliminary data.</text>
</comment>
<reference evidence="5 8" key="1">
    <citation type="submission" date="2015-10" db="EMBL/GenBank/DDBJ databases">
        <title>Genome analyses suggest a sexual origin of heterokaryosis in a supposedly ancient asexual fungus.</title>
        <authorList>
            <person name="Ropars J."/>
            <person name="Sedzielewska K."/>
            <person name="Noel J."/>
            <person name="Charron P."/>
            <person name="Farinelli L."/>
            <person name="Marton T."/>
            <person name="Kruger M."/>
            <person name="Pelin A."/>
            <person name="Brachmann A."/>
            <person name="Corradi N."/>
        </authorList>
    </citation>
    <scope>NUCLEOTIDE SEQUENCE [LARGE SCALE GENOMIC DNA]</scope>
    <source>
        <strain evidence="5 8">A4</strain>
        <strain evidence="3 7">A5</strain>
    </source>
</reference>
<evidence type="ECO:0000313" key="5">
    <source>
        <dbReference type="EMBL" id="PKY55380.1"/>
    </source>
</evidence>
<evidence type="ECO:0000313" key="7">
    <source>
        <dbReference type="Proteomes" id="UP000232722"/>
    </source>
</evidence>
<gene>
    <name evidence="2" type="ORF">CHRIB12_LOCUS17174</name>
    <name evidence="4" type="ORF">RhiirA1_529640</name>
    <name evidence="5" type="ORF">RhiirA4_548709</name>
    <name evidence="3" type="ORF">RhiirA5_504579</name>
</gene>
<keyword evidence="8" id="KW-1185">Reference proteome</keyword>
<dbReference type="Proteomes" id="UP000232722">
    <property type="component" value="Unassembled WGS sequence"/>
</dbReference>
<dbReference type="AlphaFoldDB" id="A0A2I1H945"/>
<dbReference type="SMR" id="A0A2I1H945"/>
<protein>
    <recommendedName>
        <fullName evidence="9">Transmembrane protein</fullName>
    </recommendedName>
</protein>
<dbReference type="EMBL" id="LLXJ01001590">
    <property type="protein sequence ID" value="PKC01497.1"/>
    <property type="molecule type" value="Genomic_DNA"/>
</dbReference>
<evidence type="ECO:0000313" key="3">
    <source>
        <dbReference type="EMBL" id="PKC01497.1"/>
    </source>
</evidence>
<keyword evidence="1" id="KW-0472">Membrane</keyword>
<reference evidence="3 7" key="2">
    <citation type="submission" date="2017-09" db="EMBL/GenBank/DDBJ databases">
        <title>Extensive intraspecific genome diversity in a model arbuscular mycorrhizal fungus.</title>
        <authorList>
            <person name="Chen E.C."/>
            <person name="Morin E."/>
            <person name="Beaudet D."/>
            <person name="Noel J."/>
            <person name="Ndikumana S."/>
            <person name="Charron P."/>
            <person name="St-Onge C."/>
            <person name="Giorgi J."/>
            <person name="Grigoriev I.V."/>
            <person name="Roux C."/>
            <person name="Martin F.M."/>
            <person name="Corradi N."/>
        </authorList>
    </citation>
    <scope>NUCLEOTIDE SEQUENCE [LARGE SCALE GENOMIC DNA]</scope>
    <source>
        <strain evidence="3 7">A5</strain>
    </source>
</reference>
<keyword evidence="1" id="KW-0812">Transmembrane</keyword>
<feature type="transmembrane region" description="Helical" evidence="1">
    <location>
        <begin position="79"/>
        <end position="100"/>
    </location>
</feature>
<evidence type="ECO:0000313" key="2">
    <source>
        <dbReference type="EMBL" id="CAB5380661.1"/>
    </source>
</evidence>
<dbReference type="VEuPathDB" id="FungiDB:RhiirA1_529640"/>
<accession>A0A2I1H945</accession>
<name>A0A2I1H945_9GLOM</name>
<evidence type="ECO:0000313" key="6">
    <source>
        <dbReference type="Proteomes" id="UP000232688"/>
    </source>
</evidence>
<keyword evidence="1" id="KW-1133">Transmembrane helix</keyword>
<reference evidence="4 6" key="4">
    <citation type="submission" date="2017-10" db="EMBL/GenBank/DDBJ databases">
        <title>Genome analyses suggest a sexual origin of heterokaryosis in a supposedly ancient asexual fungus.</title>
        <authorList>
            <person name="Corradi N."/>
            <person name="Sedzielewska K."/>
            <person name="Noel J."/>
            <person name="Charron P."/>
            <person name="Farinelli L."/>
            <person name="Marton T."/>
            <person name="Kruger M."/>
            <person name="Pelin A."/>
            <person name="Brachmann A."/>
            <person name="Corradi N."/>
        </authorList>
    </citation>
    <scope>NUCLEOTIDE SEQUENCE [LARGE SCALE GENOMIC DNA]</scope>
    <source>
        <strain evidence="4 6">A1</strain>
    </source>
</reference>
<organism evidence="5 8">
    <name type="scientific">Rhizophagus irregularis</name>
    <dbReference type="NCBI Taxonomy" id="588596"/>
    <lineage>
        <taxon>Eukaryota</taxon>
        <taxon>Fungi</taxon>
        <taxon>Fungi incertae sedis</taxon>
        <taxon>Mucoromycota</taxon>
        <taxon>Glomeromycotina</taxon>
        <taxon>Glomeromycetes</taxon>
        <taxon>Glomerales</taxon>
        <taxon>Glomeraceae</taxon>
        <taxon>Rhizophagus</taxon>
    </lineage>
</organism>
<evidence type="ECO:0000256" key="1">
    <source>
        <dbReference type="SAM" id="Phobius"/>
    </source>
</evidence>
<reference evidence="2" key="5">
    <citation type="submission" date="2020-05" db="EMBL/GenBank/DDBJ databases">
        <authorList>
            <person name="Rincon C."/>
            <person name="Sanders R I."/>
            <person name="Robbins C."/>
            <person name="Chaturvedi A."/>
        </authorList>
    </citation>
    <scope>NUCLEOTIDE SEQUENCE</scope>
    <source>
        <strain evidence="2">CHB12</strain>
    </source>
</reference>
<dbReference type="EMBL" id="LLXH01000054">
    <property type="protein sequence ID" value="PKC74375.1"/>
    <property type="molecule type" value="Genomic_DNA"/>
</dbReference>
<evidence type="ECO:0000313" key="4">
    <source>
        <dbReference type="EMBL" id="PKC74375.1"/>
    </source>
</evidence>
<sequence>MMKKIRHKIRFIIYTLIISFLLSLLFQSKYTNSFELNSTDSFVNLFMSPIRPQPPPLLPSSPSFSLSTSLPLISSNYNFSFMLFILLIITFTSICLTLIIRKFIYKNKRILNIFKQEKLKDVEFGSYSFEEWEFERQQILNEKRKKRISYMIHSQLPTIYEEHDVLVV</sequence>
<dbReference type="EMBL" id="LLXI01001839">
    <property type="protein sequence ID" value="PKY55380.1"/>
    <property type="molecule type" value="Genomic_DNA"/>
</dbReference>
<proteinExistence type="predicted"/>
<evidence type="ECO:0000313" key="8">
    <source>
        <dbReference type="Proteomes" id="UP000234323"/>
    </source>
</evidence>
<dbReference type="OrthoDB" id="2426763at2759"/>
<dbReference type="VEuPathDB" id="FungiDB:FUN_012862"/>
<reference evidence="4 6" key="3">
    <citation type="submission" date="2017-10" db="EMBL/GenBank/DDBJ databases">
        <title>Extensive intraspecific genome diversity in a model arbuscular mycorrhizal fungus.</title>
        <authorList>
            <person name="Chen E.C.H."/>
            <person name="Morin E."/>
            <person name="Baudet D."/>
            <person name="Noel J."/>
            <person name="Ndikumana S."/>
            <person name="Charron P."/>
            <person name="St-Onge C."/>
            <person name="Giorgi J."/>
            <person name="Grigoriev I.V."/>
            <person name="Roux C."/>
            <person name="Martin F.M."/>
            <person name="Corradi N."/>
        </authorList>
    </citation>
    <scope>NUCLEOTIDE SEQUENCE [LARGE SCALE GENOMIC DNA]</scope>
    <source>
        <strain evidence="4 6">A1</strain>
    </source>
</reference>
<dbReference type="VEuPathDB" id="FungiDB:RhiirFUN_014287"/>
<evidence type="ECO:0008006" key="9">
    <source>
        <dbReference type="Google" id="ProtNLM"/>
    </source>
</evidence>
<dbReference type="Proteomes" id="UP000234323">
    <property type="component" value="Unassembled WGS sequence"/>
</dbReference>
<dbReference type="Proteomes" id="UP000684084">
    <property type="component" value="Unassembled WGS sequence"/>
</dbReference>